<evidence type="ECO:0000313" key="5">
    <source>
        <dbReference type="Proteomes" id="UP000826513"/>
    </source>
</evidence>
<dbReference type="KEGG" id="alf:CFBP5473_10945"/>
<dbReference type="AlphaFoldDB" id="A0A4D7DVV4"/>
<evidence type="ECO:0000313" key="4">
    <source>
        <dbReference type="Proteomes" id="UP000298545"/>
    </source>
</evidence>
<dbReference type="EMBL" id="CP039691">
    <property type="protein sequence ID" value="QCI98372.1"/>
    <property type="molecule type" value="Genomic_DNA"/>
</dbReference>
<dbReference type="EMBL" id="CP072167">
    <property type="protein sequence ID" value="QYA06169.1"/>
    <property type="molecule type" value="Genomic_DNA"/>
</dbReference>
<dbReference type="OrthoDB" id="8454392at2"/>
<dbReference type="EMBL" id="CP124733">
    <property type="protein sequence ID" value="WHA40458.1"/>
    <property type="molecule type" value="Genomic_DNA"/>
</dbReference>
<dbReference type="Proteomes" id="UP000826513">
    <property type="component" value="Chromosome 1"/>
</dbReference>
<gene>
    <name evidence="1" type="ORF">CFBP5473_10945</name>
    <name evidence="3" type="ORF">CFBP5477_011540</name>
    <name evidence="2" type="ORF">J5285_08780</name>
</gene>
<reference evidence="1 4" key="1">
    <citation type="submission" date="2019-04" db="EMBL/GenBank/DDBJ databases">
        <title>Complete genome sequence of Agrobacterium larrymoorei CFBP5473.</title>
        <authorList>
            <person name="Haryono M."/>
            <person name="Chou L."/>
            <person name="Lin Y.-C."/>
            <person name="Lai E.-M."/>
            <person name="Kuo C.-H."/>
        </authorList>
    </citation>
    <scope>NUCLEOTIDE SEQUENCE [LARGE SCALE GENOMIC DNA]</scope>
    <source>
        <strain evidence="1 4">CFBP5473</strain>
    </source>
</reference>
<organism evidence="1 4">
    <name type="scientific">Agrobacterium larrymoorei</name>
    <dbReference type="NCBI Taxonomy" id="160699"/>
    <lineage>
        <taxon>Bacteria</taxon>
        <taxon>Pseudomonadati</taxon>
        <taxon>Pseudomonadota</taxon>
        <taxon>Alphaproteobacteria</taxon>
        <taxon>Hyphomicrobiales</taxon>
        <taxon>Rhizobiaceae</taxon>
        <taxon>Rhizobium/Agrobacterium group</taxon>
        <taxon>Agrobacterium</taxon>
    </lineage>
</organism>
<dbReference type="RefSeq" id="WP_027677281.1">
    <property type="nucleotide sequence ID" value="NZ_CP039691.1"/>
</dbReference>
<evidence type="ECO:0000313" key="3">
    <source>
        <dbReference type="EMBL" id="WHA40458.1"/>
    </source>
</evidence>
<keyword evidence="5" id="KW-1185">Reference proteome</keyword>
<proteinExistence type="predicted"/>
<dbReference type="Proteomes" id="UP000298664">
    <property type="component" value="Chromosome Circular"/>
</dbReference>
<protein>
    <submittedName>
        <fullName evidence="1">Uncharacterized protein</fullName>
    </submittedName>
</protein>
<evidence type="ECO:0000313" key="1">
    <source>
        <dbReference type="EMBL" id="QCI98372.1"/>
    </source>
</evidence>
<sequence>MADIISFYAAARRFNKPAEPSHVASGPAQLLFFTGVRYERQETAAVEKKTRKRKVVVTHASDAALGS</sequence>
<name>A0A4D7DVV4_9HYPH</name>
<evidence type="ECO:0000313" key="2">
    <source>
        <dbReference type="EMBL" id="QYA06169.1"/>
    </source>
</evidence>
<reference evidence="2 5" key="2">
    <citation type="submission" date="2021-03" db="EMBL/GenBank/DDBJ databases">
        <title>Rapid diversification of plasmids in a genus of pathogenic and nitrogen fixing bacteria.</title>
        <authorList>
            <person name="Weisberg A.J."/>
            <person name="Miller M."/>
            <person name="Ream W."/>
            <person name="Grunwald N.J."/>
            <person name="Chang J.H."/>
        </authorList>
    </citation>
    <scope>NUCLEOTIDE SEQUENCE [LARGE SCALE GENOMIC DNA]</scope>
    <source>
        <strain evidence="2 5">AF3.44</strain>
    </source>
</reference>
<reference evidence="3" key="3">
    <citation type="submission" date="2023-05" db="EMBL/GenBank/DDBJ databases">
        <title>Complete genome sequence of Agrobacterium larrymoorei CFBP5477.</title>
        <authorList>
            <person name="Yen H.-C."/>
            <person name="Chou L."/>
            <person name="Lin Y.-C."/>
            <person name="Lai E.-M."/>
            <person name="Kuo C.-H."/>
        </authorList>
    </citation>
    <scope>NUCLEOTIDE SEQUENCE</scope>
    <source>
        <strain evidence="3">CFBP5477</strain>
    </source>
</reference>
<accession>A0A4D7DVV4</accession>
<dbReference type="Proteomes" id="UP000298545">
    <property type="component" value="Chromosome circular"/>
</dbReference>